<reference evidence="1" key="1">
    <citation type="submission" date="2022-07" db="EMBL/GenBank/DDBJ databases">
        <title>Genome Sequence of Lecanicillium saksenae.</title>
        <authorList>
            <person name="Buettner E."/>
        </authorList>
    </citation>
    <scope>NUCLEOTIDE SEQUENCE</scope>
    <source>
        <strain evidence="1">VT-O1</strain>
    </source>
</reference>
<protein>
    <submittedName>
        <fullName evidence="1">Uncharacterized protein</fullName>
    </submittedName>
</protein>
<evidence type="ECO:0000313" key="1">
    <source>
        <dbReference type="EMBL" id="KAJ3472639.1"/>
    </source>
</evidence>
<dbReference type="EMBL" id="JANAKD010002966">
    <property type="protein sequence ID" value="KAJ3472639.1"/>
    <property type="molecule type" value="Genomic_DNA"/>
</dbReference>
<keyword evidence="2" id="KW-1185">Reference proteome</keyword>
<gene>
    <name evidence="1" type="ORF">NLG97_g10827</name>
</gene>
<organism evidence="1 2">
    <name type="scientific">Lecanicillium saksenae</name>
    <dbReference type="NCBI Taxonomy" id="468837"/>
    <lineage>
        <taxon>Eukaryota</taxon>
        <taxon>Fungi</taxon>
        <taxon>Dikarya</taxon>
        <taxon>Ascomycota</taxon>
        <taxon>Pezizomycotina</taxon>
        <taxon>Sordariomycetes</taxon>
        <taxon>Hypocreomycetidae</taxon>
        <taxon>Hypocreales</taxon>
        <taxon>Cordycipitaceae</taxon>
        <taxon>Lecanicillium</taxon>
    </lineage>
</organism>
<sequence>MSKVMFYDDQRAAAVLVAAKANGQLVRALEAEVSAEAGDEMKTPALSAAGAELLGGRWTPNVHTALLNFDFVFEEGYDWSEEGINWFEEADHEENFAEAERTYLWRALVNDVWRAVCVNTAVTTLIIDGFLPVWQSAYKTPEFARFMKQIKHVNPDSAG</sequence>
<accession>A0ACC1QFY3</accession>
<name>A0ACC1QFY3_9HYPO</name>
<evidence type="ECO:0000313" key="2">
    <source>
        <dbReference type="Proteomes" id="UP001148737"/>
    </source>
</evidence>
<dbReference type="Proteomes" id="UP001148737">
    <property type="component" value="Unassembled WGS sequence"/>
</dbReference>
<comment type="caution">
    <text evidence="1">The sequence shown here is derived from an EMBL/GenBank/DDBJ whole genome shotgun (WGS) entry which is preliminary data.</text>
</comment>
<proteinExistence type="predicted"/>